<evidence type="ECO:0000313" key="3">
    <source>
        <dbReference type="Proteomes" id="UP000475325"/>
    </source>
</evidence>
<gene>
    <name evidence="2" type="ORF">TWF102_004307</name>
</gene>
<sequence>MRCHITSAKQVSVRILTVIDTFPDLKDIYLLLLLLLFGFLDIEKGRGPSFIDTVISISDSYTGEPKTFKVYPPPQKLITKKDPEIKKKKDYPQRKPKDQKQKHLSPSKEKKGRQGKGKEGSPQGFTFHLMLFFTMPRLDSEPRTSMAVGSASHTPAGSETSCDR</sequence>
<evidence type="ECO:0000256" key="1">
    <source>
        <dbReference type="SAM" id="MobiDB-lite"/>
    </source>
</evidence>
<proteinExistence type="predicted"/>
<comment type="caution">
    <text evidence="2">The sequence shown here is derived from an EMBL/GenBank/DDBJ whole genome shotgun (WGS) entry which is preliminary data.</text>
</comment>
<feature type="region of interest" description="Disordered" evidence="1">
    <location>
        <begin position="142"/>
        <end position="164"/>
    </location>
</feature>
<dbReference type="AlphaFoldDB" id="A0A7C8NM46"/>
<accession>A0A7C8NM46</accession>
<reference evidence="2 3" key="1">
    <citation type="submission" date="2019-06" db="EMBL/GenBank/DDBJ databases">
        <authorList>
            <person name="Palmer J.M."/>
        </authorList>
    </citation>
    <scope>NUCLEOTIDE SEQUENCE [LARGE SCALE GENOMIC DNA]</scope>
    <source>
        <strain evidence="2 3">TWF102</strain>
    </source>
</reference>
<feature type="region of interest" description="Disordered" evidence="1">
    <location>
        <begin position="64"/>
        <end position="124"/>
    </location>
</feature>
<protein>
    <submittedName>
        <fullName evidence="2">Uncharacterized protein</fullName>
    </submittedName>
</protein>
<dbReference type="EMBL" id="WIQW01000002">
    <property type="protein sequence ID" value="KAF3112924.1"/>
    <property type="molecule type" value="Genomic_DNA"/>
</dbReference>
<feature type="compositionally biased region" description="Polar residues" evidence="1">
    <location>
        <begin position="151"/>
        <end position="164"/>
    </location>
</feature>
<name>A0A7C8NM46_ORBOL</name>
<evidence type="ECO:0000313" key="2">
    <source>
        <dbReference type="EMBL" id="KAF3112924.1"/>
    </source>
</evidence>
<dbReference type="Proteomes" id="UP000475325">
    <property type="component" value="Unassembled WGS sequence"/>
</dbReference>
<feature type="compositionally biased region" description="Basic and acidic residues" evidence="1">
    <location>
        <begin position="79"/>
        <end position="109"/>
    </location>
</feature>
<organism evidence="2 3">
    <name type="scientific">Orbilia oligospora</name>
    <name type="common">Nematode-trapping fungus</name>
    <name type="synonym">Arthrobotrys oligospora</name>
    <dbReference type="NCBI Taxonomy" id="2813651"/>
    <lineage>
        <taxon>Eukaryota</taxon>
        <taxon>Fungi</taxon>
        <taxon>Dikarya</taxon>
        <taxon>Ascomycota</taxon>
        <taxon>Pezizomycotina</taxon>
        <taxon>Orbiliomycetes</taxon>
        <taxon>Orbiliales</taxon>
        <taxon>Orbiliaceae</taxon>
        <taxon>Orbilia</taxon>
    </lineage>
</organism>